<accession>F3QL30</accession>
<evidence type="ECO:0000313" key="2">
    <source>
        <dbReference type="Proteomes" id="UP000005156"/>
    </source>
</evidence>
<dbReference type="HOGENOM" id="CLU_1676172_0_0_4"/>
<dbReference type="OrthoDB" id="9156063at2"/>
<dbReference type="RefSeq" id="WP_008864399.1">
    <property type="nucleotide sequence ID" value="NZ_GL883721.1"/>
</dbReference>
<proteinExistence type="predicted"/>
<dbReference type="GeneID" id="43349028"/>
<dbReference type="EMBL" id="AFBP01000050">
    <property type="protein sequence ID" value="EGG53785.1"/>
    <property type="molecule type" value="Genomic_DNA"/>
</dbReference>
<protein>
    <submittedName>
        <fullName evidence="1">Conserved domain protein</fullName>
    </submittedName>
</protein>
<dbReference type="Proteomes" id="UP000005156">
    <property type="component" value="Unassembled WGS sequence"/>
</dbReference>
<keyword evidence="2" id="KW-1185">Reference proteome</keyword>
<name>F3QL30_9BURK</name>
<dbReference type="AlphaFoldDB" id="F3QL30"/>
<evidence type="ECO:0000313" key="1">
    <source>
        <dbReference type="EMBL" id="EGG53785.1"/>
    </source>
</evidence>
<comment type="caution">
    <text evidence="1">The sequence shown here is derived from an EMBL/GenBank/DDBJ whole genome shotgun (WGS) entry which is preliminary data.</text>
</comment>
<organism evidence="1 2">
    <name type="scientific">Parasutterella excrementihominis YIT 11859</name>
    <dbReference type="NCBI Taxonomy" id="762966"/>
    <lineage>
        <taxon>Bacteria</taxon>
        <taxon>Pseudomonadati</taxon>
        <taxon>Pseudomonadota</taxon>
        <taxon>Betaproteobacteria</taxon>
        <taxon>Burkholderiales</taxon>
        <taxon>Sutterellaceae</taxon>
        <taxon>Parasutterella</taxon>
    </lineage>
</organism>
<sequence>MYRFVQLPDNGEDHFLALGRGCVDTVRSKFHHVMSAASEGEYNYMATVPNNRDHKTFVISKQLMQDMVTSGEFTPKTNLLKEGRSLGELYVTGLSMYEGKLFAVSKNFNCIFEIDPKNEMIVKAFALPASLDDVRGLIADKDGFKVLNRNVLVTLRD</sequence>
<reference evidence="1 2" key="1">
    <citation type="submission" date="2011-02" db="EMBL/GenBank/DDBJ databases">
        <authorList>
            <person name="Weinstock G."/>
            <person name="Sodergren E."/>
            <person name="Clifton S."/>
            <person name="Fulton L."/>
            <person name="Fulton B."/>
            <person name="Courtney L."/>
            <person name="Fronick C."/>
            <person name="Harrison M."/>
            <person name="Strong C."/>
            <person name="Farmer C."/>
            <person name="Delahaunty K."/>
            <person name="Markovic C."/>
            <person name="Hall O."/>
            <person name="Minx P."/>
            <person name="Tomlinson C."/>
            <person name="Mitreva M."/>
            <person name="Hou S."/>
            <person name="Chen J."/>
            <person name="Wollam A."/>
            <person name="Pepin K.H."/>
            <person name="Johnson M."/>
            <person name="Bhonagiri V."/>
            <person name="Zhang X."/>
            <person name="Suruliraj S."/>
            <person name="Warren W."/>
            <person name="Chinwalla A."/>
            <person name="Mardis E.R."/>
            <person name="Wilson R.K."/>
        </authorList>
    </citation>
    <scope>NUCLEOTIDE SEQUENCE [LARGE SCALE GENOMIC DNA]</scope>
    <source>
        <strain evidence="1 2">YIT 11859</strain>
    </source>
</reference>
<gene>
    <name evidence="1" type="ORF">HMPREF9439_01647</name>
</gene>
<dbReference type="eggNOG" id="COG1495">
    <property type="taxonomic scope" value="Bacteria"/>
</dbReference>